<keyword evidence="2" id="KW-0812">Transmembrane</keyword>
<evidence type="ECO:0000256" key="1">
    <source>
        <dbReference type="SAM" id="MobiDB-lite"/>
    </source>
</evidence>
<keyword evidence="2" id="KW-0472">Membrane</keyword>
<dbReference type="KEGG" id="svt:SVTN_26630"/>
<evidence type="ECO:0000313" key="4">
    <source>
        <dbReference type="Proteomes" id="UP000031774"/>
    </source>
</evidence>
<gene>
    <name evidence="3" type="ORF">SVTN_26630</name>
</gene>
<evidence type="ECO:0000313" key="3">
    <source>
        <dbReference type="EMBL" id="AJF69994.1"/>
    </source>
</evidence>
<evidence type="ECO:0000256" key="2">
    <source>
        <dbReference type="SAM" id="Phobius"/>
    </source>
</evidence>
<protein>
    <submittedName>
        <fullName evidence="3">Membrane protein</fullName>
    </submittedName>
</protein>
<keyword evidence="4" id="KW-1185">Reference proteome</keyword>
<name>A0A0B5INJ8_9ACTN</name>
<dbReference type="AlphaFoldDB" id="A0A0B5INJ8"/>
<dbReference type="STRING" id="362257.SVTN_26630"/>
<reference evidence="3 4" key="1">
    <citation type="submission" date="2014-12" db="EMBL/GenBank/DDBJ databases">
        <title>Complete genome sequence of Streptomyces vietnamensis strain GIMV4.0001, a genetic manipulable producer of the benzoisochromanequinone antibiotic granaticin.</title>
        <authorList>
            <person name="Deng M.R."/>
            <person name="Guo J."/>
            <person name="Ma L.Y."/>
            <person name="Feng G.D."/>
            <person name="Mo C.Y."/>
            <person name="Zhu H.H."/>
        </authorList>
    </citation>
    <scope>NUCLEOTIDE SEQUENCE [LARGE SCALE GENOMIC DNA]</scope>
    <source>
        <strain evidence="4">GIMV4.0001</strain>
    </source>
</reference>
<dbReference type="EMBL" id="CP010407">
    <property type="protein sequence ID" value="AJF69994.1"/>
    <property type="molecule type" value="Genomic_DNA"/>
</dbReference>
<feature type="transmembrane region" description="Helical" evidence="2">
    <location>
        <begin position="179"/>
        <end position="204"/>
    </location>
</feature>
<dbReference type="HOGENOM" id="CLU_083330_0_0_11"/>
<feature type="compositionally biased region" description="Acidic residues" evidence="1">
    <location>
        <begin position="74"/>
        <end position="87"/>
    </location>
</feature>
<sequence>MDTKTTEKTAASKTDEVDEAAEGTSTETAGAAEAAADAGTTEAAADAGATAGAVAAADAGTTPDAAADLLDETDDEQDEDELDDEAASPEATGIGAGGAAVVSAALSAVALTGTWTGKVVAERETLIGQIKTSGGGTPAQQINEIYGDAWHSTALVNGVFALLALVVAVLVLTLPRRPAWVRAVAVAGAVLGGLGLLLSVGTYFDLFLSLPTTGS</sequence>
<proteinExistence type="predicted"/>
<organism evidence="3 4">
    <name type="scientific">Streptomyces vietnamensis</name>
    <dbReference type="NCBI Taxonomy" id="362257"/>
    <lineage>
        <taxon>Bacteria</taxon>
        <taxon>Bacillati</taxon>
        <taxon>Actinomycetota</taxon>
        <taxon>Actinomycetes</taxon>
        <taxon>Kitasatosporales</taxon>
        <taxon>Streptomycetaceae</taxon>
        <taxon>Streptomyces</taxon>
    </lineage>
</organism>
<feature type="compositionally biased region" description="Low complexity" evidence="1">
    <location>
        <begin position="22"/>
        <end position="60"/>
    </location>
</feature>
<dbReference type="Proteomes" id="UP000031774">
    <property type="component" value="Chromosome"/>
</dbReference>
<feature type="region of interest" description="Disordered" evidence="1">
    <location>
        <begin position="1"/>
        <end position="60"/>
    </location>
</feature>
<feature type="transmembrane region" description="Helical" evidence="2">
    <location>
        <begin position="149"/>
        <end position="172"/>
    </location>
</feature>
<keyword evidence="2" id="KW-1133">Transmembrane helix</keyword>
<dbReference type="RefSeq" id="WP_041134278.1">
    <property type="nucleotide sequence ID" value="NZ_CP010407.1"/>
</dbReference>
<accession>A0A0B5INJ8</accession>
<feature type="region of interest" description="Disordered" evidence="1">
    <location>
        <begin position="74"/>
        <end position="93"/>
    </location>
</feature>